<dbReference type="EC" id="2.1.1.360" evidence="2 11"/>
<evidence type="ECO:0000313" key="15">
    <source>
        <dbReference type="Proteomes" id="UP001632037"/>
    </source>
</evidence>
<dbReference type="GO" id="GO:0032259">
    <property type="term" value="P:methylation"/>
    <property type="evidence" value="ECO:0007669"/>
    <property type="project" value="UniProtKB-KW"/>
</dbReference>
<proteinExistence type="inferred from homology"/>
<evidence type="ECO:0000256" key="6">
    <source>
        <dbReference type="ARBA" id="ARBA00022691"/>
    </source>
</evidence>
<accession>A0ABD3F6X6</accession>
<keyword evidence="5 11" id="KW-0808">Transferase</keyword>
<comment type="caution">
    <text evidence="14">The sequence shown here is derived from an EMBL/GenBank/DDBJ whole genome shotgun (WGS) entry which is preliminary data.</text>
</comment>
<dbReference type="PANTHER" id="PTHR21451">
    <property type="entry name" value="HISTONE H3 METHYLTRANSFERASE"/>
    <property type="match status" value="1"/>
</dbReference>
<reference evidence="14 15" key="1">
    <citation type="submission" date="2024-09" db="EMBL/GenBank/DDBJ databases">
        <title>Genome sequencing and assembly of Phytophthora oleae, isolate VK10A, causative agent of rot of olive drupes.</title>
        <authorList>
            <person name="Conti Taguali S."/>
            <person name="Riolo M."/>
            <person name="La Spada F."/>
            <person name="Cacciola S.O."/>
            <person name="Dionisio G."/>
        </authorList>
    </citation>
    <scope>NUCLEOTIDE SEQUENCE [LARGE SCALE GENOMIC DNA]</scope>
    <source>
        <strain evidence="14 15">VK10A</strain>
    </source>
</reference>
<dbReference type="InterPro" id="IPR030445">
    <property type="entry name" value="H3-K79_meTrfase"/>
</dbReference>
<evidence type="ECO:0000256" key="7">
    <source>
        <dbReference type="ARBA" id="ARBA00022853"/>
    </source>
</evidence>
<keyword evidence="4 11" id="KW-0489">Methyltransferase</keyword>
<dbReference type="CDD" id="cd02440">
    <property type="entry name" value="AdoMet_MTases"/>
    <property type="match status" value="1"/>
</dbReference>
<comment type="subcellular location">
    <subcellularLocation>
        <location evidence="1 11">Nucleus</location>
    </subcellularLocation>
</comment>
<dbReference type="PANTHER" id="PTHR21451:SF0">
    <property type="entry name" value="HISTONE-LYSINE N-METHYLTRANSFERASE, H3 LYSINE-79 SPECIFIC"/>
    <property type="match status" value="1"/>
</dbReference>
<keyword evidence="7 11" id="KW-0156">Chromatin regulator</keyword>
<comment type="catalytic activity">
    <reaction evidence="10 11">
        <text>L-lysyl(79)-[histone H3] + 3 S-adenosyl-L-methionine = N(6),N(6),N(6)-trimethyl-L-lysyl(79)-[histone H3] + 3 S-adenosyl-L-homocysteine + 3 H(+)</text>
        <dbReference type="Rhea" id="RHEA:60328"/>
        <dbReference type="Rhea" id="RHEA-COMP:15549"/>
        <dbReference type="Rhea" id="RHEA-COMP:15552"/>
        <dbReference type="ChEBI" id="CHEBI:15378"/>
        <dbReference type="ChEBI" id="CHEBI:29969"/>
        <dbReference type="ChEBI" id="CHEBI:57856"/>
        <dbReference type="ChEBI" id="CHEBI:59789"/>
        <dbReference type="ChEBI" id="CHEBI:61961"/>
        <dbReference type="EC" id="2.1.1.360"/>
    </reaction>
</comment>
<name>A0ABD3F6X6_9STRA</name>
<protein>
    <recommendedName>
        <fullName evidence="3 11">Histone-lysine N-methyltransferase, H3 lysine-79 specific</fullName>
        <ecNumber evidence="2 11">2.1.1.360</ecNumber>
    </recommendedName>
    <alternativeName>
        <fullName evidence="9 11">Histone H3-K79 methyltransferase</fullName>
    </alternativeName>
</protein>
<keyword evidence="15" id="KW-1185">Reference proteome</keyword>
<evidence type="ECO:0000256" key="2">
    <source>
        <dbReference type="ARBA" id="ARBA00012190"/>
    </source>
</evidence>
<dbReference type="AlphaFoldDB" id="A0ABD3F6X6"/>
<dbReference type="Proteomes" id="UP001632037">
    <property type="component" value="Unassembled WGS sequence"/>
</dbReference>
<keyword evidence="8 11" id="KW-0539">Nucleus</keyword>
<evidence type="ECO:0000256" key="3">
    <source>
        <dbReference type="ARBA" id="ARBA00020987"/>
    </source>
</evidence>
<comment type="similarity">
    <text evidence="11">Belongs to the class I-like SAM-binding methyltransferase superfamily. DOT1 family.</text>
</comment>
<organism evidence="14 15">
    <name type="scientific">Phytophthora oleae</name>
    <dbReference type="NCBI Taxonomy" id="2107226"/>
    <lineage>
        <taxon>Eukaryota</taxon>
        <taxon>Sar</taxon>
        <taxon>Stramenopiles</taxon>
        <taxon>Oomycota</taxon>
        <taxon>Peronosporomycetes</taxon>
        <taxon>Peronosporales</taxon>
        <taxon>Peronosporaceae</taxon>
        <taxon>Phytophthora</taxon>
    </lineage>
</organism>
<evidence type="ECO:0000256" key="5">
    <source>
        <dbReference type="ARBA" id="ARBA00022679"/>
    </source>
</evidence>
<dbReference type="PROSITE" id="PS51569">
    <property type="entry name" value="DOT1"/>
    <property type="match status" value="1"/>
</dbReference>
<gene>
    <name evidence="14" type="ORF">V7S43_013817</name>
</gene>
<dbReference type="Pfam" id="PF08123">
    <property type="entry name" value="DOT1"/>
    <property type="match status" value="1"/>
</dbReference>
<evidence type="ECO:0000256" key="12">
    <source>
        <dbReference type="SAM" id="MobiDB-lite"/>
    </source>
</evidence>
<dbReference type="GO" id="GO:0005634">
    <property type="term" value="C:nucleus"/>
    <property type="evidence" value="ECO:0007669"/>
    <property type="project" value="UniProtKB-SubCell"/>
</dbReference>
<dbReference type="SUPFAM" id="SSF53335">
    <property type="entry name" value="S-adenosyl-L-methionine-dependent methyltransferases"/>
    <property type="match status" value="1"/>
</dbReference>
<evidence type="ECO:0000256" key="9">
    <source>
        <dbReference type="ARBA" id="ARBA00029821"/>
    </source>
</evidence>
<dbReference type="InterPro" id="IPR029063">
    <property type="entry name" value="SAM-dependent_MTases_sf"/>
</dbReference>
<evidence type="ECO:0000256" key="10">
    <source>
        <dbReference type="ARBA" id="ARBA00047770"/>
    </source>
</evidence>
<dbReference type="EMBL" id="JBIMZQ010000037">
    <property type="protein sequence ID" value="KAL3661210.1"/>
    <property type="molecule type" value="Genomic_DNA"/>
</dbReference>
<feature type="region of interest" description="Disordered" evidence="12">
    <location>
        <begin position="130"/>
        <end position="149"/>
    </location>
</feature>
<evidence type="ECO:0000259" key="13">
    <source>
        <dbReference type="PROSITE" id="PS51569"/>
    </source>
</evidence>
<comment type="miscellaneous">
    <text evidence="11">In contrast to other lysine histone methyltransferases, it does not contain a SET domain, suggesting the existence of another mechanism for methylation of lysine residues of histones.</text>
</comment>
<feature type="domain" description="DOT1" evidence="13">
    <location>
        <begin position="27"/>
        <end position="350"/>
    </location>
</feature>
<sequence length="350" mass="39373">MLALRRDNNVQQHNLRCHSNVQVKMAQRNHQHVQPHIPELSLHGVFVLYFHGNGIFSVLRRHKSLQSLQQRCHRQETSNRKLALHLRCRCHAQRIPRRPTPGMFCPKSLLRQTKPCQAVGDAMMDTQPANGNDIDDTAGSASADSSSVDSLIIPEDERSPPMWRGANKKPHRNAGELMPIGISSLLRELSGLDENDIFLDIGAGVGNVVALVALATNVDKASGIEVRRNLYELGAKIMSSSANSDRLLERAQLICQDIVDMPFSRTPPCADATVVYWNNLLFDPRVIECVKEELSGMFLLRKLVSSLNFCPRPRDLCLNAFCRAFKLDKVLDLRCSWKADLQQVFLYKSC</sequence>
<evidence type="ECO:0000256" key="11">
    <source>
        <dbReference type="RuleBase" id="RU271113"/>
    </source>
</evidence>
<evidence type="ECO:0000256" key="8">
    <source>
        <dbReference type="ARBA" id="ARBA00023242"/>
    </source>
</evidence>
<feature type="compositionally biased region" description="Low complexity" evidence="12">
    <location>
        <begin position="137"/>
        <end position="149"/>
    </location>
</feature>
<evidence type="ECO:0000256" key="4">
    <source>
        <dbReference type="ARBA" id="ARBA00022603"/>
    </source>
</evidence>
<evidence type="ECO:0000256" key="1">
    <source>
        <dbReference type="ARBA" id="ARBA00004123"/>
    </source>
</evidence>
<comment type="function">
    <text evidence="11">Histone methyltransferase that specifically trimethylates histone H3 to form H3K79me3. This methylation is required for telomere silencing and for the pachytene checkpoint during the meiotic cell cycle by allowing the recruitment of RAD9 to double strand breaks. Nucleosomes are preferred as substrate compared to free histone.</text>
</comment>
<keyword evidence="6 11" id="KW-0949">S-adenosyl-L-methionine</keyword>
<evidence type="ECO:0000313" key="14">
    <source>
        <dbReference type="EMBL" id="KAL3661210.1"/>
    </source>
</evidence>
<dbReference type="GO" id="GO:0140956">
    <property type="term" value="F:histone H3K79 trimethyltransferase activity"/>
    <property type="evidence" value="ECO:0007669"/>
    <property type="project" value="UniProtKB-EC"/>
</dbReference>
<dbReference type="Gene3D" id="3.40.50.150">
    <property type="entry name" value="Vaccinia Virus protein VP39"/>
    <property type="match status" value="1"/>
</dbReference>
<dbReference type="InterPro" id="IPR025789">
    <property type="entry name" value="DOT1_dom"/>
</dbReference>